<organism evidence="6 7">
    <name type="scientific">Cirrhinus mrigala</name>
    <name type="common">Mrigala</name>
    <dbReference type="NCBI Taxonomy" id="683832"/>
    <lineage>
        <taxon>Eukaryota</taxon>
        <taxon>Metazoa</taxon>
        <taxon>Chordata</taxon>
        <taxon>Craniata</taxon>
        <taxon>Vertebrata</taxon>
        <taxon>Euteleostomi</taxon>
        <taxon>Actinopterygii</taxon>
        <taxon>Neopterygii</taxon>
        <taxon>Teleostei</taxon>
        <taxon>Ostariophysi</taxon>
        <taxon>Cypriniformes</taxon>
        <taxon>Cyprinidae</taxon>
        <taxon>Labeoninae</taxon>
        <taxon>Labeonini</taxon>
        <taxon>Cirrhinus</taxon>
    </lineage>
</organism>
<reference evidence="6 7" key="1">
    <citation type="submission" date="2024-05" db="EMBL/GenBank/DDBJ databases">
        <title>Genome sequencing and assembly of Indian major carp, Cirrhinus mrigala (Hamilton, 1822).</title>
        <authorList>
            <person name="Mohindra V."/>
            <person name="Chowdhury L.M."/>
            <person name="Lal K."/>
            <person name="Jena J.K."/>
        </authorList>
    </citation>
    <scope>NUCLEOTIDE SEQUENCE [LARGE SCALE GENOMIC DNA]</scope>
    <source>
        <strain evidence="6">CM1030</strain>
        <tissue evidence="6">Blood</tissue>
    </source>
</reference>
<comment type="caution">
    <text evidence="6">The sequence shown here is derived from an EMBL/GenBank/DDBJ whole genome shotgun (WGS) entry which is preliminary data.</text>
</comment>
<feature type="domain" description="WxxW" evidence="5">
    <location>
        <begin position="3"/>
        <end position="55"/>
    </location>
</feature>
<comment type="subcellular location">
    <subcellularLocation>
        <location evidence="1">Secreted</location>
    </subcellularLocation>
</comment>
<keyword evidence="7" id="KW-1185">Reference proteome</keyword>
<keyword evidence="2" id="KW-0964">Secreted</keyword>
<feature type="non-terminal residue" evidence="6">
    <location>
        <position position="1"/>
    </location>
</feature>
<name>A0ABD0NB80_CIRMR</name>
<keyword evidence="4" id="KW-0325">Glycoprotein</keyword>
<dbReference type="InterPro" id="IPR025155">
    <property type="entry name" value="WxxW_domain"/>
</dbReference>
<feature type="non-terminal residue" evidence="6">
    <location>
        <position position="57"/>
    </location>
</feature>
<dbReference type="Proteomes" id="UP001529510">
    <property type="component" value="Unassembled WGS sequence"/>
</dbReference>
<dbReference type="Pfam" id="PF13330">
    <property type="entry name" value="Mucin2_WxxW"/>
    <property type="match status" value="1"/>
</dbReference>
<dbReference type="PANTHER" id="PTHR15031">
    <property type="entry name" value="CARTILAGE INTERMEDIATE LAYER PROTEIN CLIP"/>
    <property type="match status" value="1"/>
</dbReference>
<proteinExistence type="predicted"/>
<accession>A0ABD0NB80</accession>
<dbReference type="PANTHER" id="PTHR15031:SF4">
    <property type="entry name" value="CARTILAGE INTERMEDIATE LAYER PROTEIN 1"/>
    <property type="match status" value="1"/>
</dbReference>
<dbReference type="InterPro" id="IPR039675">
    <property type="entry name" value="CILP1/CILP2"/>
</dbReference>
<dbReference type="AlphaFoldDB" id="A0ABD0NB80"/>
<evidence type="ECO:0000313" key="6">
    <source>
        <dbReference type="EMBL" id="KAL0158151.1"/>
    </source>
</evidence>
<evidence type="ECO:0000256" key="4">
    <source>
        <dbReference type="ARBA" id="ARBA00023180"/>
    </source>
</evidence>
<dbReference type="GO" id="GO:0005576">
    <property type="term" value="C:extracellular region"/>
    <property type="evidence" value="ECO:0007669"/>
    <property type="project" value="UniProtKB-SubCell"/>
</dbReference>
<dbReference type="EMBL" id="JAMKFB020000023">
    <property type="protein sequence ID" value="KAL0158151.1"/>
    <property type="molecule type" value="Genomic_DNA"/>
</dbReference>
<keyword evidence="3" id="KW-0732">Signal</keyword>
<evidence type="ECO:0000256" key="1">
    <source>
        <dbReference type="ARBA" id="ARBA00004613"/>
    </source>
</evidence>
<protein>
    <recommendedName>
        <fullName evidence="5">WxxW domain-containing protein</fullName>
    </recommendedName>
</protein>
<sequence>CVTRWFDFDDPGKGGDFELLTDLHGNYPGEICPNPIGIQAQAVSGQPAYQTGNDIKL</sequence>
<evidence type="ECO:0000259" key="5">
    <source>
        <dbReference type="Pfam" id="PF13330"/>
    </source>
</evidence>
<gene>
    <name evidence="6" type="ORF">M9458_046227</name>
</gene>
<evidence type="ECO:0000256" key="2">
    <source>
        <dbReference type="ARBA" id="ARBA00022525"/>
    </source>
</evidence>
<evidence type="ECO:0000313" key="7">
    <source>
        <dbReference type="Proteomes" id="UP001529510"/>
    </source>
</evidence>
<evidence type="ECO:0000256" key="3">
    <source>
        <dbReference type="ARBA" id="ARBA00022729"/>
    </source>
</evidence>